<evidence type="ECO:0000313" key="5">
    <source>
        <dbReference type="Proteomes" id="UP000092661"/>
    </source>
</evidence>
<comment type="similarity">
    <text evidence="2">Belongs to the Nudix hydrolase family.</text>
</comment>
<dbReference type="EMBL" id="CP016534">
    <property type="protein sequence ID" value="ANU11533.1"/>
    <property type="molecule type" value="Genomic_DNA"/>
</dbReference>
<evidence type="ECO:0000313" key="4">
    <source>
        <dbReference type="EMBL" id="ANU11533.1"/>
    </source>
</evidence>
<dbReference type="InterPro" id="IPR015797">
    <property type="entry name" value="NUDIX_hydrolase-like_dom_sf"/>
</dbReference>
<protein>
    <submittedName>
        <fullName evidence="4">NUDIX hydrolase</fullName>
    </submittedName>
</protein>
<dbReference type="GO" id="GO:0016787">
    <property type="term" value="F:hydrolase activity"/>
    <property type="evidence" value="ECO:0007669"/>
    <property type="project" value="UniProtKB-KW"/>
</dbReference>
<evidence type="ECO:0000256" key="1">
    <source>
        <dbReference type="ARBA" id="ARBA00022801"/>
    </source>
</evidence>
<dbReference type="InterPro" id="IPR020476">
    <property type="entry name" value="Nudix_hydrolase"/>
</dbReference>
<dbReference type="PROSITE" id="PS00893">
    <property type="entry name" value="NUDIX_BOX"/>
    <property type="match status" value="1"/>
</dbReference>
<keyword evidence="5" id="KW-1185">Reference proteome</keyword>
<dbReference type="SUPFAM" id="SSF55811">
    <property type="entry name" value="Nudix"/>
    <property type="match status" value="1"/>
</dbReference>
<dbReference type="PRINTS" id="PR00502">
    <property type="entry name" value="NUDIXFAMILY"/>
</dbReference>
<accession>A0ABM6D7I9</accession>
<evidence type="ECO:0000256" key="2">
    <source>
        <dbReference type="RuleBase" id="RU003476"/>
    </source>
</evidence>
<evidence type="ECO:0000259" key="3">
    <source>
        <dbReference type="PROSITE" id="PS51462"/>
    </source>
</evidence>
<dbReference type="PANTHER" id="PTHR13994:SF13">
    <property type="entry name" value="FI03680P"/>
    <property type="match status" value="1"/>
</dbReference>
<dbReference type="Gene3D" id="3.90.79.10">
    <property type="entry name" value="Nucleoside Triphosphate Pyrophosphohydrolase"/>
    <property type="match status" value="1"/>
</dbReference>
<dbReference type="Pfam" id="PF00293">
    <property type="entry name" value="NUDIX"/>
    <property type="match status" value="1"/>
</dbReference>
<reference evidence="4" key="1">
    <citation type="submission" date="2016-10" db="EMBL/GenBank/DDBJ databases">
        <authorList>
            <person name="See-Too W.S."/>
        </authorList>
    </citation>
    <scope>NUCLEOTIDE SEQUENCE</scope>
    <source>
        <strain evidence="4">DSM 14505</strain>
    </source>
</reference>
<keyword evidence="1 2" id="KW-0378">Hydrolase</keyword>
<dbReference type="PROSITE" id="PS51462">
    <property type="entry name" value="NUDIX"/>
    <property type="match status" value="1"/>
</dbReference>
<dbReference type="InterPro" id="IPR020084">
    <property type="entry name" value="NUDIX_hydrolase_CS"/>
</dbReference>
<feature type="domain" description="Nudix hydrolase" evidence="3">
    <location>
        <begin position="10"/>
        <end position="141"/>
    </location>
</feature>
<dbReference type="InterPro" id="IPR000086">
    <property type="entry name" value="NUDIX_hydrolase_dom"/>
</dbReference>
<gene>
    <name evidence="4" type="ORF">BBH88_15250</name>
</gene>
<dbReference type="InterPro" id="IPR003293">
    <property type="entry name" value="Nudix_hydrolase6-like"/>
</dbReference>
<name>A0ABM6D7I9_9BACL</name>
<proteinExistence type="inferred from homology"/>
<organism evidence="4 5">
    <name type="scientific">Planococcus antarcticus DSM 14505</name>
    <dbReference type="NCBI Taxonomy" id="1185653"/>
    <lineage>
        <taxon>Bacteria</taxon>
        <taxon>Bacillati</taxon>
        <taxon>Bacillota</taxon>
        <taxon>Bacilli</taxon>
        <taxon>Bacillales</taxon>
        <taxon>Caryophanaceae</taxon>
        <taxon>Planococcus</taxon>
    </lineage>
</organism>
<sequence>MFLATNKRGNVWLGAAGLVVNSKGQWLVVKKRYGGLHGKWSLPAGFVDGTETIGQAALREVKEETGIDCELIGMIGFRSGVIQEKVSDNMAIFLLKAQNEEQPITAQLSELYSADWLLPAELSNDAEASVMLREMASCVLEEGLKPIEDVDPGKIFGYSDYKLFFKKE</sequence>
<dbReference type="Proteomes" id="UP000092661">
    <property type="component" value="Chromosome"/>
</dbReference>
<dbReference type="PANTHER" id="PTHR13994">
    <property type="entry name" value="NUDIX HYDROLASE RELATED"/>
    <property type="match status" value="1"/>
</dbReference>